<keyword evidence="11 18" id="KW-1133">Transmembrane helix</keyword>
<dbReference type="Proteomes" id="UP001374579">
    <property type="component" value="Unassembled WGS sequence"/>
</dbReference>
<dbReference type="GO" id="GO:0030246">
    <property type="term" value="F:carbohydrate binding"/>
    <property type="evidence" value="ECO:0007669"/>
    <property type="project" value="UniProtKB-KW"/>
</dbReference>
<evidence type="ECO:0000256" key="6">
    <source>
        <dbReference type="ARBA" id="ARBA00022679"/>
    </source>
</evidence>
<evidence type="ECO:0000256" key="12">
    <source>
        <dbReference type="ARBA" id="ARBA00023034"/>
    </source>
</evidence>
<comment type="cofactor">
    <cofactor evidence="18">
        <name>Mn(2+)</name>
        <dbReference type="ChEBI" id="CHEBI:29035"/>
    </cofactor>
    <text evidence="18">The manganese ion interacts primarily with the substrate UDP-N-acetylglucosamine.</text>
</comment>
<evidence type="ECO:0000256" key="4">
    <source>
        <dbReference type="ARBA" id="ARBA00022553"/>
    </source>
</evidence>
<evidence type="ECO:0000256" key="3">
    <source>
        <dbReference type="ARBA" id="ARBA00006492"/>
    </source>
</evidence>
<dbReference type="PROSITE" id="PS52031">
    <property type="entry name" value="GG_LECTIN"/>
    <property type="match status" value="1"/>
</dbReference>
<evidence type="ECO:0000256" key="9">
    <source>
        <dbReference type="ARBA" id="ARBA00022734"/>
    </source>
</evidence>
<evidence type="ECO:0000256" key="13">
    <source>
        <dbReference type="ARBA" id="ARBA00023136"/>
    </source>
</evidence>
<protein>
    <recommendedName>
        <fullName evidence="18">Protein O-linked-mannose beta-1,2-N-acetylglucosaminyltransferase</fullName>
        <shortName evidence="18">POMGnT1</shortName>
        <ecNumber evidence="18">2.4.1.-</ecNumber>
    </recommendedName>
</protein>
<accession>A0AAN9B856</accession>
<evidence type="ECO:0000256" key="8">
    <source>
        <dbReference type="ARBA" id="ARBA00022723"/>
    </source>
</evidence>
<comment type="domain">
    <text evidence="18">The stem domain mediates specific interaction with beta-linked N-acetylglucosamine moieties of O-glycosylated proteins. It also interacts with its product, N-acetyl-beta-D-glucosaminyl-(1-&gt;2)-O-alpha-D-mannosylprotein.</text>
</comment>
<keyword evidence="8 18" id="KW-0479">Metal-binding</keyword>
<dbReference type="InterPro" id="IPR052463">
    <property type="entry name" value="O-linked_mannose_GnT"/>
</dbReference>
<proteinExistence type="inferred from homology"/>
<dbReference type="CDD" id="cd13937">
    <property type="entry name" value="PANDER_GnT-1_2_like"/>
    <property type="match status" value="1"/>
</dbReference>
<dbReference type="InterPro" id="IPR004139">
    <property type="entry name" value="Glyco_trans_13"/>
</dbReference>
<dbReference type="EC" id="2.4.1.-" evidence="18"/>
<comment type="subcellular location">
    <subcellularLocation>
        <location evidence="1 18">Golgi apparatus membrane</location>
        <topology evidence="1 18">Single-pass type II membrane protein</topology>
    </subcellularLocation>
</comment>
<keyword evidence="22" id="KW-1185">Reference proteome</keyword>
<evidence type="ECO:0000256" key="5">
    <source>
        <dbReference type="ARBA" id="ARBA00022676"/>
    </source>
</evidence>
<comment type="catalytic activity">
    <reaction evidence="17 18">
        <text>3-O-(alpha-D-mannosyl)-L-threonyl-[protein] + UDP-N-acetyl-alpha-D-glucosamine = 3-O-(N-acetyl-beta-D-glucosaminyl-(1-&gt;2)-alpha-D-mannosyl)-L-threonyl-[protein] + UDP + H(+)</text>
        <dbReference type="Rhea" id="RHEA:54128"/>
        <dbReference type="Rhea" id="RHEA-COMP:13547"/>
        <dbReference type="Rhea" id="RHEA-COMP:13802"/>
        <dbReference type="ChEBI" id="CHEBI:15378"/>
        <dbReference type="ChEBI" id="CHEBI:57705"/>
        <dbReference type="ChEBI" id="CHEBI:58223"/>
        <dbReference type="ChEBI" id="CHEBI:137323"/>
        <dbReference type="ChEBI" id="CHEBI:138067"/>
    </reaction>
</comment>
<dbReference type="Pfam" id="PF15711">
    <property type="entry name" value="ILEI"/>
    <property type="match status" value="1"/>
</dbReference>
<comment type="subunit">
    <text evidence="16">Interacts with DAG1 (via O-linked mannose moiety). Interacts (via transmembrane domain) with FKTN; the interaction is direct and is required for normal location in Golgi membranes.</text>
</comment>
<feature type="domain" description="ILEI/PANDER" evidence="20">
    <location>
        <begin position="130"/>
        <end position="219"/>
    </location>
</feature>
<keyword evidence="12 18" id="KW-0333">Golgi apparatus</keyword>
<comment type="function">
    <text evidence="18">Participates in O-mannosyl glycosylation by catalyzing the addition of N-acetylglucosamine to O-linked mannose on glycoproteins. Catalyzes the synthesis of the GlcNAc(beta1-2)Man(alpha1-)O-Ser/Thr moiety on alpha-dystroglycan and other O-mannosylated proteins, providing the necessary basis for the addition of further carbohydrate moieties. Is specific for alpha linked terminal mannose.</text>
</comment>
<keyword evidence="13 18" id="KW-0472">Membrane</keyword>
<keyword evidence="4" id="KW-0597">Phosphoprotein</keyword>
<organism evidence="21 22">
    <name type="scientific">Littorina saxatilis</name>
    <dbReference type="NCBI Taxonomy" id="31220"/>
    <lineage>
        <taxon>Eukaryota</taxon>
        <taxon>Metazoa</taxon>
        <taxon>Spiralia</taxon>
        <taxon>Lophotrochozoa</taxon>
        <taxon>Mollusca</taxon>
        <taxon>Gastropoda</taxon>
        <taxon>Caenogastropoda</taxon>
        <taxon>Littorinimorpha</taxon>
        <taxon>Littorinoidea</taxon>
        <taxon>Littorinidae</taxon>
        <taxon>Littorina</taxon>
    </lineage>
</organism>
<gene>
    <name evidence="21" type="ORF">V1264_023867</name>
</gene>
<evidence type="ECO:0000256" key="17">
    <source>
        <dbReference type="ARBA" id="ARBA00049045"/>
    </source>
</evidence>
<reference evidence="21 22" key="1">
    <citation type="submission" date="2024-02" db="EMBL/GenBank/DDBJ databases">
        <title>Chromosome-scale genome assembly of the rough periwinkle Littorina saxatilis.</title>
        <authorList>
            <person name="De Jode A."/>
            <person name="Faria R."/>
            <person name="Formenti G."/>
            <person name="Sims Y."/>
            <person name="Smith T.P."/>
            <person name="Tracey A."/>
            <person name="Wood J.M.D."/>
            <person name="Zagrodzka Z.B."/>
            <person name="Johannesson K."/>
            <person name="Butlin R.K."/>
            <person name="Leder E.H."/>
        </authorList>
    </citation>
    <scope>NUCLEOTIDE SEQUENCE [LARGE SCALE GENOMIC DNA]</scope>
    <source>
        <strain evidence="21">Snail1</strain>
        <tissue evidence="21">Muscle</tissue>
    </source>
</reference>
<evidence type="ECO:0000256" key="15">
    <source>
        <dbReference type="ARBA" id="ARBA00023211"/>
    </source>
</evidence>
<evidence type="ECO:0000256" key="18">
    <source>
        <dbReference type="RuleBase" id="RU368119"/>
    </source>
</evidence>
<evidence type="ECO:0000256" key="14">
    <source>
        <dbReference type="ARBA" id="ARBA00023157"/>
    </source>
</evidence>
<sequence>MDGWVPNPNAKPFLPRRKRNAGRFPGITTNISKQRCLSKCLQAGLVVVLLATVIINITFILDTSRRLQQDVVPKPDAFEHHGGEGGDLTVGGGTRKGHTVSLEVISSKDKVFVSVDGTPVLQDEGFDVNRGIHVIVLNQATGSLMAKRVFDTYSQQEDESMVLFLNMVSPGRIIVLTVKDEASFQLKQAARGFLKKLGSEEIDKLGWRDTWALVTKKGGSKIAEGHSKAPNLSTWGEKVALEAQIPLSDRSEAECKWPNDEVGKRRRTFCSKVEGYGSVCTCDDAAPINLTPDALRDNKVSDVPVAVIASDRPHYLYRMLRTLLSTPGANPKMVTVFIDGYFEEPLAVTKLFGLRGIQHTPLGVKNARISQHYKASLTATFNLYPEAQFAIVIEEDLDVSPDFFNYFSQTRELLEEDPSLYCISAWNDQGYEHSCKDPSLLYRVETMPGLGWMLKRSLYKEELEQQWPSPEKQWDWDMWMRTSYVRKERECIIPDISRTFHFGSKGLNMNPYFQDLYFKKHSIVAQAGVQLKDVDKMKKEPYEEVVKGLIKSAKLVDHSLDPCDDNFIPPKDETSDKEQVYLMFMKMDSASDFKVWKHIAKCYHIWDLDVRGFHKSMWRLYLKGSHLLLIGSPASAYSSFKPADLQPISVNTTRPVKS</sequence>
<dbReference type="Gene3D" id="3.90.550.10">
    <property type="entry name" value="Spore Coat Polysaccharide Biosynthesis Protein SpsA, Chain A"/>
    <property type="match status" value="1"/>
</dbReference>
<dbReference type="GO" id="GO:0000139">
    <property type="term" value="C:Golgi membrane"/>
    <property type="evidence" value="ECO:0007669"/>
    <property type="project" value="UniProtKB-SubCell"/>
</dbReference>
<dbReference type="PANTHER" id="PTHR46396">
    <property type="entry name" value="PROTEIN O-LINKED-MANNOSE BETA-1,2-N-ACETYLGLUCOSAMINYLTRANSFERASE 1"/>
    <property type="match status" value="1"/>
</dbReference>
<keyword evidence="15 18" id="KW-0464">Manganese</keyword>
<evidence type="ECO:0000256" key="10">
    <source>
        <dbReference type="ARBA" id="ARBA00022968"/>
    </source>
</evidence>
<dbReference type="EMBL" id="JBAMIC010000011">
    <property type="protein sequence ID" value="KAK7101018.1"/>
    <property type="molecule type" value="Genomic_DNA"/>
</dbReference>
<evidence type="ECO:0000256" key="2">
    <source>
        <dbReference type="ARBA" id="ARBA00004922"/>
    </source>
</evidence>
<evidence type="ECO:0000256" key="16">
    <source>
        <dbReference type="ARBA" id="ARBA00046887"/>
    </source>
</evidence>
<evidence type="ECO:0000313" key="21">
    <source>
        <dbReference type="EMBL" id="KAK7101018.1"/>
    </source>
</evidence>
<keyword evidence="5 18" id="KW-0328">Glycosyltransferase</keyword>
<dbReference type="GO" id="GO:0030145">
    <property type="term" value="F:manganese ion binding"/>
    <property type="evidence" value="ECO:0007669"/>
    <property type="project" value="UniProtKB-UniRule"/>
</dbReference>
<keyword evidence="10 18" id="KW-0735">Signal-anchor</keyword>
<feature type="transmembrane region" description="Helical" evidence="18">
    <location>
        <begin position="40"/>
        <end position="61"/>
    </location>
</feature>
<comment type="pathway">
    <text evidence="2 18">Protein modification; protein glycosylation.</text>
</comment>
<keyword evidence="9" id="KW-0430">Lectin</keyword>
<keyword evidence="6" id="KW-0808">Transferase</keyword>
<evidence type="ECO:0000256" key="11">
    <source>
        <dbReference type="ARBA" id="ARBA00022989"/>
    </source>
</evidence>
<keyword evidence="14" id="KW-1015">Disulfide bond</keyword>
<dbReference type="FunFam" id="3.90.550.10:FF:000038">
    <property type="entry name" value="protein O-linked-mannose beta-1,2-N-acetylglucosaminyltransferase 1 isoform X1"/>
    <property type="match status" value="1"/>
</dbReference>
<evidence type="ECO:0000256" key="1">
    <source>
        <dbReference type="ARBA" id="ARBA00004323"/>
    </source>
</evidence>
<keyword evidence="7 18" id="KW-0812">Transmembrane</keyword>
<evidence type="ECO:0000313" key="22">
    <source>
        <dbReference type="Proteomes" id="UP001374579"/>
    </source>
</evidence>
<dbReference type="SUPFAM" id="SSF53448">
    <property type="entry name" value="Nucleotide-diphospho-sugar transferases"/>
    <property type="match status" value="1"/>
</dbReference>
<dbReference type="Pfam" id="PF03071">
    <property type="entry name" value="GNT-I"/>
    <property type="match status" value="1"/>
</dbReference>
<evidence type="ECO:0000256" key="19">
    <source>
        <dbReference type="SAM" id="MobiDB-lite"/>
    </source>
</evidence>
<dbReference type="InterPro" id="IPR029044">
    <property type="entry name" value="Nucleotide-diphossugar_trans"/>
</dbReference>
<dbReference type="PANTHER" id="PTHR46396:SF1">
    <property type="entry name" value="PROTEIN O-LINKED-MANNOSE BETA-1,2-N-ACETYLGLUCOSAMINYLTRANSFERASE 1"/>
    <property type="match status" value="1"/>
</dbReference>
<evidence type="ECO:0000259" key="20">
    <source>
        <dbReference type="Pfam" id="PF15711"/>
    </source>
</evidence>
<dbReference type="GO" id="GO:0016266">
    <property type="term" value="P:protein O-linked glycosylation via N-acetyl-galactosamine"/>
    <property type="evidence" value="ECO:0007669"/>
    <property type="project" value="TreeGrafter"/>
</dbReference>
<evidence type="ECO:0000256" key="7">
    <source>
        <dbReference type="ARBA" id="ARBA00022692"/>
    </source>
</evidence>
<dbReference type="AlphaFoldDB" id="A0AAN9B856"/>
<dbReference type="GO" id="GO:0047223">
    <property type="term" value="F:beta-1,3-galactosyl-O-glycosyl-glycoprotein beta-1,3-N-acetylglucosaminyltransferase activity"/>
    <property type="evidence" value="ECO:0007669"/>
    <property type="project" value="TreeGrafter"/>
</dbReference>
<comment type="caution">
    <text evidence="21">The sequence shown here is derived from an EMBL/GenBank/DDBJ whole genome shotgun (WGS) entry which is preliminary data.</text>
</comment>
<feature type="region of interest" description="Disordered" evidence="19">
    <location>
        <begin position="1"/>
        <end position="21"/>
    </location>
</feature>
<dbReference type="InterPro" id="IPR039474">
    <property type="entry name" value="POMGNT1_PANDER-like"/>
</dbReference>
<dbReference type="InterPro" id="IPR039477">
    <property type="entry name" value="ILEI/PANDER_dom"/>
</dbReference>
<name>A0AAN9B856_9CAEN</name>
<comment type="similarity">
    <text evidence="3 18">Belongs to the glycosyltransferase 13 family.</text>
</comment>